<dbReference type="GO" id="GO:0005506">
    <property type="term" value="F:iron ion binding"/>
    <property type="evidence" value="ECO:0007669"/>
    <property type="project" value="InterPro"/>
</dbReference>
<dbReference type="AlphaFoldDB" id="A0A382P766"/>
<protein>
    <recommendedName>
        <fullName evidence="2">Cytochrome c</fullName>
    </recommendedName>
</protein>
<sequence>MELRKPLPCVFLFFSIVVSAQFFFGSKSVALKGSHRLGPVGDRGGIPVFQMQAHMGAKGVVKERMQLMKSYAASMKKINKELRDKTSVNYVLIKLEANDIVENSQKIMELFPPGSGGGMSEASLKIWQQPSDFKKIVEELNQAAQRLAQATSTGEPNFVIENFRALGGTCKKCHQKYRVKKKV</sequence>
<dbReference type="InterPro" id="IPR002321">
    <property type="entry name" value="Cyt_c_II"/>
</dbReference>
<evidence type="ECO:0008006" key="2">
    <source>
        <dbReference type="Google" id="ProtNLM"/>
    </source>
</evidence>
<dbReference type="GO" id="GO:0009055">
    <property type="term" value="F:electron transfer activity"/>
    <property type="evidence" value="ECO:0007669"/>
    <property type="project" value="InterPro"/>
</dbReference>
<dbReference type="GO" id="GO:0022900">
    <property type="term" value="P:electron transport chain"/>
    <property type="evidence" value="ECO:0007669"/>
    <property type="project" value="InterPro"/>
</dbReference>
<reference evidence="1" key="1">
    <citation type="submission" date="2018-05" db="EMBL/GenBank/DDBJ databases">
        <authorList>
            <person name="Lanie J.A."/>
            <person name="Ng W.-L."/>
            <person name="Kazmierczak K.M."/>
            <person name="Andrzejewski T.M."/>
            <person name="Davidsen T.M."/>
            <person name="Wayne K.J."/>
            <person name="Tettelin H."/>
            <person name="Glass J.I."/>
            <person name="Rusch D."/>
            <person name="Podicherti R."/>
            <person name="Tsui H.-C.T."/>
            <person name="Winkler M.E."/>
        </authorList>
    </citation>
    <scope>NUCLEOTIDE SEQUENCE</scope>
</reference>
<dbReference type="InterPro" id="IPR010980">
    <property type="entry name" value="Cyt_c/b562"/>
</dbReference>
<dbReference type="Gene3D" id="1.20.120.10">
    <property type="entry name" value="Cytochrome c/b562"/>
    <property type="match status" value="1"/>
</dbReference>
<dbReference type="Pfam" id="PF01322">
    <property type="entry name" value="Cytochrom_C_2"/>
    <property type="match status" value="1"/>
</dbReference>
<gene>
    <name evidence="1" type="ORF">METZ01_LOCUS321521</name>
</gene>
<dbReference type="SUPFAM" id="SSF47175">
    <property type="entry name" value="Cytochromes"/>
    <property type="match status" value="1"/>
</dbReference>
<proteinExistence type="predicted"/>
<dbReference type="EMBL" id="UINC01105041">
    <property type="protein sequence ID" value="SVC68667.1"/>
    <property type="molecule type" value="Genomic_DNA"/>
</dbReference>
<name>A0A382P766_9ZZZZ</name>
<dbReference type="PROSITE" id="PS51009">
    <property type="entry name" value="CYTCII"/>
    <property type="match status" value="1"/>
</dbReference>
<dbReference type="GO" id="GO:0020037">
    <property type="term" value="F:heme binding"/>
    <property type="evidence" value="ECO:0007669"/>
    <property type="project" value="InterPro"/>
</dbReference>
<organism evidence="1">
    <name type="scientific">marine metagenome</name>
    <dbReference type="NCBI Taxonomy" id="408172"/>
    <lineage>
        <taxon>unclassified sequences</taxon>
        <taxon>metagenomes</taxon>
        <taxon>ecological metagenomes</taxon>
    </lineage>
</organism>
<accession>A0A382P766</accession>
<evidence type="ECO:0000313" key="1">
    <source>
        <dbReference type="EMBL" id="SVC68667.1"/>
    </source>
</evidence>